<evidence type="ECO:0000256" key="7">
    <source>
        <dbReference type="ARBA" id="ARBA00023136"/>
    </source>
</evidence>
<evidence type="ECO:0000256" key="6">
    <source>
        <dbReference type="ARBA" id="ARBA00022840"/>
    </source>
</evidence>
<evidence type="ECO:0000256" key="4">
    <source>
        <dbReference type="ARBA" id="ARBA00022475"/>
    </source>
</evidence>
<dbReference type="PROSITE" id="PS00211">
    <property type="entry name" value="ABC_TRANSPORTER_1"/>
    <property type="match status" value="2"/>
</dbReference>
<dbReference type="InterPro" id="IPR003439">
    <property type="entry name" value="ABC_transporter-like_ATP-bd"/>
</dbReference>
<comment type="catalytic activity">
    <reaction evidence="9">
        <text>a dipeptide(out) + ATP + H2O = a dipeptide(in) + ADP + phosphate + H(+)</text>
        <dbReference type="Rhea" id="RHEA:23120"/>
        <dbReference type="ChEBI" id="CHEBI:15377"/>
        <dbReference type="ChEBI" id="CHEBI:15378"/>
        <dbReference type="ChEBI" id="CHEBI:30616"/>
        <dbReference type="ChEBI" id="CHEBI:43474"/>
        <dbReference type="ChEBI" id="CHEBI:90799"/>
        <dbReference type="ChEBI" id="CHEBI:456216"/>
        <dbReference type="EC" id="7.4.2.9"/>
    </reaction>
</comment>
<dbReference type="EC" id="7.4.2.9" evidence="8"/>
<dbReference type="NCBIfam" id="TIGR01727">
    <property type="entry name" value="oligo_HPY"/>
    <property type="match status" value="1"/>
</dbReference>
<dbReference type="InterPro" id="IPR050388">
    <property type="entry name" value="ABC_Ni/Peptide_Import"/>
</dbReference>
<dbReference type="GO" id="GO:0055085">
    <property type="term" value="P:transmembrane transport"/>
    <property type="evidence" value="ECO:0007669"/>
    <property type="project" value="UniProtKB-ARBA"/>
</dbReference>
<dbReference type="NCBIfam" id="NF008453">
    <property type="entry name" value="PRK11308.1"/>
    <property type="match status" value="2"/>
</dbReference>
<dbReference type="PROSITE" id="PS50893">
    <property type="entry name" value="ABC_TRANSPORTER_2"/>
    <property type="match status" value="2"/>
</dbReference>
<dbReference type="SMART" id="SM00382">
    <property type="entry name" value="AAA"/>
    <property type="match status" value="2"/>
</dbReference>
<feature type="domain" description="ABC transporter" evidence="10">
    <location>
        <begin position="350"/>
        <end position="597"/>
    </location>
</feature>
<dbReference type="FunFam" id="3.40.50.300:FF:000016">
    <property type="entry name" value="Oligopeptide ABC transporter ATP-binding component"/>
    <property type="match status" value="2"/>
</dbReference>
<evidence type="ECO:0000256" key="9">
    <source>
        <dbReference type="ARBA" id="ARBA00047356"/>
    </source>
</evidence>
<organism evidence="11 12">
    <name type="scientific">Legionella steelei</name>
    <dbReference type="NCBI Taxonomy" id="947033"/>
    <lineage>
        <taxon>Bacteria</taxon>
        <taxon>Pseudomonadati</taxon>
        <taxon>Pseudomonadota</taxon>
        <taxon>Gammaproteobacteria</taxon>
        <taxon>Legionellales</taxon>
        <taxon>Legionellaceae</taxon>
        <taxon>Legionella</taxon>
    </lineage>
</organism>
<comment type="similarity">
    <text evidence="2">Belongs to the ABC transporter superfamily.</text>
</comment>
<evidence type="ECO:0000256" key="8">
    <source>
        <dbReference type="ARBA" id="ARBA00038852"/>
    </source>
</evidence>
<dbReference type="CDD" id="cd03257">
    <property type="entry name" value="ABC_NikE_OppD_transporters"/>
    <property type="match status" value="2"/>
</dbReference>
<keyword evidence="7" id="KW-0472">Membrane</keyword>
<dbReference type="GO" id="GO:0015833">
    <property type="term" value="P:peptide transport"/>
    <property type="evidence" value="ECO:0007669"/>
    <property type="project" value="InterPro"/>
</dbReference>
<dbReference type="Proteomes" id="UP000054926">
    <property type="component" value="Unassembled WGS sequence"/>
</dbReference>
<evidence type="ECO:0000259" key="10">
    <source>
        <dbReference type="PROSITE" id="PS50893"/>
    </source>
</evidence>
<dbReference type="PATRIC" id="fig|947033.5.peg.3460"/>
<dbReference type="RefSeq" id="WP_058512071.1">
    <property type="nucleotide sequence ID" value="NZ_LNYY01000021.1"/>
</dbReference>
<protein>
    <recommendedName>
        <fullName evidence="8">ABC-type dipeptide transporter</fullName>
        <ecNumber evidence="8">7.4.2.9</ecNumber>
    </recommendedName>
</protein>
<dbReference type="AlphaFoldDB" id="A0A0W0ZE48"/>
<evidence type="ECO:0000256" key="2">
    <source>
        <dbReference type="ARBA" id="ARBA00005417"/>
    </source>
</evidence>
<proteinExistence type="inferred from homology"/>
<keyword evidence="12" id="KW-1185">Reference proteome</keyword>
<dbReference type="PANTHER" id="PTHR43297:SF2">
    <property type="entry name" value="DIPEPTIDE TRANSPORT ATP-BINDING PROTEIN DPPD"/>
    <property type="match status" value="1"/>
</dbReference>
<dbReference type="InterPro" id="IPR017871">
    <property type="entry name" value="ABC_transporter-like_CS"/>
</dbReference>
<evidence type="ECO:0000256" key="3">
    <source>
        <dbReference type="ARBA" id="ARBA00022448"/>
    </source>
</evidence>
<comment type="caution">
    <text evidence="11">The sequence shown here is derived from an EMBL/GenBank/DDBJ whole genome shotgun (WGS) entry which is preliminary data.</text>
</comment>
<dbReference type="SUPFAM" id="SSF52540">
    <property type="entry name" value="P-loop containing nucleoside triphosphate hydrolases"/>
    <property type="match status" value="2"/>
</dbReference>
<dbReference type="InterPro" id="IPR013563">
    <property type="entry name" value="Oligopep_ABC_C"/>
</dbReference>
<gene>
    <name evidence="11" type="primary">gsiA</name>
    <name evidence="11" type="ORF">Lste_3252</name>
</gene>
<evidence type="ECO:0000256" key="1">
    <source>
        <dbReference type="ARBA" id="ARBA00004417"/>
    </source>
</evidence>
<dbReference type="InterPro" id="IPR027417">
    <property type="entry name" value="P-loop_NTPase"/>
</dbReference>
<dbReference type="OrthoDB" id="9784450at2"/>
<keyword evidence="3" id="KW-0813">Transport</keyword>
<dbReference type="NCBIfam" id="NF007739">
    <property type="entry name" value="PRK10419.1"/>
    <property type="match status" value="2"/>
</dbReference>
<dbReference type="EMBL" id="LNYY01000021">
    <property type="protein sequence ID" value="KTD67046.1"/>
    <property type="molecule type" value="Genomic_DNA"/>
</dbReference>
<dbReference type="Pfam" id="PF08352">
    <property type="entry name" value="oligo_HPY"/>
    <property type="match status" value="1"/>
</dbReference>
<keyword evidence="5" id="KW-0547">Nucleotide-binding</keyword>
<reference evidence="11 12" key="1">
    <citation type="submission" date="2015-11" db="EMBL/GenBank/DDBJ databases">
        <title>Genomic analysis of 38 Legionella species identifies large and diverse effector repertoires.</title>
        <authorList>
            <person name="Burstein D."/>
            <person name="Amaro F."/>
            <person name="Zusman T."/>
            <person name="Lifshitz Z."/>
            <person name="Cohen O."/>
            <person name="Gilbert J.A."/>
            <person name="Pupko T."/>
            <person name="Shuman H.A."/>
            <person name="Segal G."/>
        </authorList>
    </citation>
    <scope>NUCLEOTIDE SEQUENCE [LARGE SCALE GENOMIC DNA]</scope>
    <source>
        <strain evidence="11 12">IMVS3376</strain>
    </source>
</reference>
<name>A0A0W0ZE48_9GAMM</name>
<dbReference type="Gene3D" id="3.40.50.300">
    <property type="entry name" value="P-loop containing nucleotide triphosphate hydrolases"/>
    <property type="match status" value="2"/>
</dbReference>
<dbReference type="InterPro" id="IPR003593">
    <property type="entry name" value="AAA+_ATPase"/>
</dbReference>
<accession>A0A0W0ZE48</accession>
<sequence>MQETSAEIHQLSVAFQDHHKTVSALDEISFNLYPSETLVLLGESGCGKSLTSLALMRLLPKAGVYGMNSLIQMNGQDILDLPEQMMRQLRGRKISMIFQEPMTALNPVMTIGEQLTEVLVKCNSFTTHELHEALLSLLHEVEMPQPEVRIHQYPHQLSGGQKQRVVIAMALACKPDILIADEPTTALDVTIQAQILALLKKVQKTHQMSLLLITHDLGVLRAMASRVCVMYAGQVVAQATVDDFFSRTKQHPYVQQLLASVPSMAKREERLSVIRGFVPALEEMPPGCRFHPRCIYAFSRCSEEEPQLQEQAGRLVRCHLYPDHDELPPLQKNKIAWSGTTTETKTILTVKDLSVDFTQKKGIFSRRKTLFKAVDNLSFRLQQGKTLALVGESGCGKTTTSRALLRLLPIAGGELFYKEHDVLALKGRALREYRKKVQIIFQDPFSSMNPRMTVGDIIAEGMHAQGMKRSVINARQKELLNQVNLPSSSLQRYPHQFSGGQRQRICIARALATEPDILICDEPTSALDVSVQAQILNLLKELQLETGISYLFITHNMGVVSYIADEVLVMKGGVGIEFGSCEMIFKEPKEVYTQQLLNAVLDVF</sequence>
<feature type="domain" description="ABC transporter" evidence="10">
    <location>
        <begin position="8"/>
        <end position="257"/>
    </location>
</feature>
<dbReference type="GO" id="GO:0005886">
    <property type="term" value="C:plasma membrane"/>
    <property type="evidence" value="ECO:0007669"/>
    <property type="project" value="UniProtKB-SubCell"/>
</dbReference>
<dbReference type="GO" id="GO:0005524">
    <property type="term" value="F:ATP binding"/>
    <property type="evidence" value="ECO:0007669"/>
    <property type="project" value="UniProtKB-KW"/>
</dbReference>
<dbReference type="PANTHER" id="PTHR43297">
    <property type="entry name" value="OLIGOPEPTIDE TRANSPORT ATP-BINDING PROTEIN APPD"/>
    <property type="match status" value="1"/>
</dbReference>
<comment type="subcellular location">
    <subcellularLocation>
        <location evidence="1">Cell inner membrane</location>
        <topology evidence="1">Peripheral membrane protein</topology>
    </subcellularLocation>
</comment>
<dbReference type="GO" id="GO:0016887">
    <property type="term" value="F:ATP hydrolysis activity"/>
    <property type="evidence" value="ECO:0007669"/>
    <property type="project" value="InterPro"/>
</dbReference>
<dbReference type="STRING" id="947033.Lste_3252"/>
<keyword evidence="4" id="KW-1003">Cell membrane</keyword>
<evidence type="ECO:0000313" key="11">
    <source>
        <dbReference type="EMBL" id="KTD67046.1"/>
    </source>
</evidence>
<evidence type="ECO:0000256" key="5">
    <source>
        <dbReference type="ARBA" id="ARBA00022741"/>
    </source>
</evidence>
<keyword evidence="6 11" id="KW-0067">ATP-binding</keyword>
<dbReference type="Pfam" id="PF00005">
    <property type="entry name" value="ABC_tran"/>
    <property type="match status" value="2"/>
</dbReference>
<evidence type="ECO:0000313" key="12">
    <source>
        <dbReference type="Proteomes" id="UP000054926"/>
    </source>
</evidence>